<evidence type="ECO:0000313" key="4">
    <source>
        <dbReference type="Proteomes" id="UP000696280"/>
    </source>
</evidence>
<dbReference type="InterPro" id="IPR049326">
    <property type="entry name" value="Rhodopsin_dom_fungi"/>
</dbReference>
<organism evidence="3 4">
    <name type="scientific">Hymenoscyphus fraxineus</name>
    <dbReference type="NCBI Taxonomy" id="746836"/>
    <lineage>
        <taxon>Eukaryota</taxon>
        <taxon>Fungi</taxon>
        <taxon>Dikarya</taxon>
        <taxon>Ascomycota</taxon>
        <taxon>Pezizomycotina</taxon>
        <taxon>Leotiomycetes</taxon>
        <taxon>Helotiales</taxon>
        <taxon>Helotiaceae</taxon>
        <taxon>Hymenoscyphus</taxon>
    </lineage>
</organism>
<feature type="transmembrane region" description="Helical" evidence="1">
    <location>
        <begin position="67"/>
        <end position="91"/>
    </location>
</feature>
<accession>A0A9N9KVW5</accession>
<dbReference type="OrthoDB" id="3918601at2759"/>
<dbReference type="EMBL" id="CAJVRL010000061">
    <property type="protein sequence ID" value="CAG8955300.1"/>
    <property type="molecule type" value="Genomic_DNA"/>
</dbReference>
<dbReference type="AlphaFoldDB" id="A0A9N9KVW5"/>
<feature type="transmembrane region" description="Helical" evidence="1">
    <location>
        <begin position="149"/>
        <end position="168"/>
    </location>
</feature>
<keyword evidence="1" id="KW-0472">Membrane</keyword>
<feature type="domain" description="Rhodopsin" evidence="2">
    <location>
        <begin position="45"/>
        <end position="290"/>
    </location>
</feature>
<evidence type="ECO:0000256" key="1">
    <source>
        <dbReference type="SAM" id="Phobius"/>
    </source>
</evidence>
<evidence type="ECO:0000259" key="2">
    <source>
        <dbReference type="Pfam" id="PF20684"/>
    </source>
</evidence>
<proteinExistence type="predicted"/>
<keyword evidence="1" id="KW-1133">Transmembrane helix</keyword>
<gene>
    <name evidence="3" type="ORF">HYFRA_00011282</name>
</gene>
<dbReference type="Proteomes" id="UP000696280">
    <property type="component" value="Unassembled WGS sequence"/>
</dbReference>
<reference evidence="3" key="1">
    <citation type="submission" date="2021-07" db="EMBL/GenBank/DDBJ databases">
        <authorList>
            <person name="Durling M."/>
        </authorList>
    </citation>
    <scope>NUCLEOTIDE SEQUENCE</scope>
</reference>
<keyword evidence="4" id="KW-1185">Reference proteome</keyword>
<name>A0A9N9KVW5_9HELO</name>
<feature type="transmembrane region" description="Helical" evidence="1">
    <location>
        <begin position="25"/>
        <end position="47"/>
    </location>
</feature>
<protein>
    <recommendedName>
        <fullName evidence="2">Rhodopsin domain-containing protein</fullName>
    </recommendedName>
</protein>
<feature type="transmembrane region" description="Helical" evidence="1">
    <location>
        <begin position="223"/>
        <end position="244"/>
    </location>
</feature>
<dbReference type="PANTHER" id="PTHR38794">
    <property type="entry name" value="INTEGRAL MEMBRANE PROTEIN"/>
    <property type="match status" value="1"/>
</dbReference>
<evidence type="ECO:0000313" key="3">
    <source>
        <dbReference type="EMBL" id="CAG8955300.1"/>
    </source>
</evidence>
<sequence>MDLIIPRHDIDQSERPIDRPDNHSPILNVCSWFLGVCNIVTVVSRVLSKAVYSKNLGLDDILICVALGAGLLMAIQVFCIAQVTAFSYGVYYGAGRHIDKLSQEEILGYQKAIYASNILWHQAQVFSKLSVTSFVRTISPTQWNKKGSTVVYGITVVWGITALLILAFRCNTPNTWQTIGNVCLDFHYVWGYINSMNIAIDLLLIGLPYSVLWKIKLPPRKKILVFSFFGARIIAVVAIGYQAYRTYSLTETNDLLDDVTFRLWIVHLTMSIAQTADIVTACVPFLKPLVDGLESGMIRTNDLRPRTLAVGTSRHGTVNPDTRRNPEGYFSHKWRAVTRRRSGSGSSALVMPRGRYAYAMEPIYSGTSNSRTLRNSVDTSTTVGDGRCHEHDWCGIQSHSSQGHMGG</sequence>
<keyword evidence="1" id="KW-0812">Transmembrane</keyword>
<dbReference type="Pfam" id="PF20684">
    <property type="entry name" value="Fung_rhodopsin"/>
    <property type="match status" value="1"/>
</dbReference>
<feature type="transmembrane region" description="Helical" evidence="1">
    <location>
        <begin position="188"/>
        <end position="211"/>
    </location>
</feature>
<comment type="caution">
    <text evidence="3">The sequence shown here is derived from an EMBL/GenBank/DDBJ whole genome shotgun (WGS) entry which is preliminary data.</text>
</comment>
<dbReference type="PANTHER" id="PTHR38794:SF1">
    <property type="entry name" value="INTEGRAL MEMBRANE PROTEIN"/>
    <property type="match status" value="1"/>
</dbReference>